<evidence type="ECO:0000313" key="1">
    <source>
        <dbReference type="EMBL" id="KOY16857.1"/>
    </source>
</evidence>
<dbReference type="EMBL" id="LITU01000050">
    <property type="protein sequence ID" value="KOY16857.1"/>
    <property type="molecule type" value="Genomic_DNA"/>
</dbReference>
<reference evidence="1 2" key="1">
    <citation type="submission" date="2015-08" db="EMBL/GenBank/DDBJ databases">
        <title>Draft genome sequence of cellulolytic and xylanolytic Paenibacillus sp. A59, isolated from a decaying forest soil from Patagonia, Argentina.</title>
        <authorList>
            <person name="Ghio S."/>
            <person name="Caceres A.M."/>
            <person name="Talia P."/>
            <person name="Grasso D."/>
            <person name="Campos E."/>
        </authorList>
    </citation>
    <scope>NUCLEOTIDE SEQUENCE [LARGE SCALE GENOMIC DNA]</scope>
    <source>
        <strain evidence="1 2">A59</strain>
    </source>
</reference>
<accession>A0A0N0UI48</accession>
<dbReference type="PATRIC" id="fig|1705561.3.peg.1485"/>
<gene>
    <name evidence="1" type="ORF">AMS66_08265</name>
</gene>
<keyword evidence="2" id="KW-1185">Reference proteome</keyword>
<dbReference type="Proteomes" id="UP000037688">
    <property type="component" value="Unassembled WGS sequence"/>
</dbReference>
<dbReference type="RefSeq" id="WP_053780340.1">
    <property type="nucleotide sequence ID" value="NZ_LITU01000050.1"/>
</dbReference>
<sequence>MDTFLEQINELQELQKDLVSIHPLFREHYPVVVAYETLLYIYDYSSKTKQYEWVKTVPDDLNIPDECLAAFPVHHMGERICAVVTDAAFRNFEQKVYLFHEFVHCYVYEQYSDIGDRLEIKRKMEQIKRVTWELDYEFPYDNEIVTERITSLLSALKSKDLLQVKEARVALFSSLSEEQGEYFNWLEWNEGYARYMENRIRVKLGLDINHLGDSGPFNRLVFYECGSEYISLLVSEQPDLHTDLEQLFETIQAERVRG</sequence>
<comment type="caution">
    <text evidence="1">The sequence shown here is derived from an EMBL/GenBank/DDBJ whole genome shotgun (WGS) entry which is preliminary data.</text>
</comment>
<evidence type="ECO:0000313" key="2">
    <source>
        <dbReference type="Proteomes" id="UP000037688"/>
    </source>
</evidence>
<protein>
    <submittedName>
        <fullName evidence="1">Uncharacterized protein</fullName>
    </submittedName>
</protein>
<organism evidence="1 2">
    <name type="scientific">Paenibacillus xylanivorans</name>
    <dbReference type="NCBI Taxonomy" id="1705561"/>
    <lineage>
        <taxon>Bacteria</taxon>
        <taxon>Bacillati</taxon>
        <taxon>Bacillota</taxon>
        <taxon>Bacilli</taxon>
        <taxon>Bacillales</taxon>
        <taxon>Paenibacillaceae</taxon>
        <taxon>Paenibacillus</taxon>
    </lineage>
</organism>
<dbReference type="AlphaFoldDB" id="A0A0N0UI48"/>
<dbReference type="OrthoDB" id="1952781at2"/>
<name>A0A0N0UI48_9BACL</name>
<proteinExistence type="predicted"/>